<feature type="region of interest" description="Disordered" evidence="2">
    <location>
        <begin position="240"/>
        <end position="548"/>
    </location>
</feature>
<protein>
    <submittedName>
        <fullName evidence="5">Probable splicing factor, arginine/serine-rich 7 isoform X10</fullName>
    </submittedName>
</protein>
<evidence type="ECO:0000313" key="4">
    <source>
        <dbReference type="Proteomes" id="UP001652625"/>
    </source>
</evidence>
<feature type="compositionally biased region" description="Basic residues" evidence="2">
    <location>
        <begin position="403"/>
        <end position="475"/>
    </location>
</feature>
<dbReference type="InterPro" id="IPR012677">
    <property type="entry name" value="Nucleotide-bd_a/b_plait_sf"/>
</dbReference>
<dbReference type="PANTHER" id="PTHR32343">
    <property type="entry name" value="SERINE/ARGININE-RICH SPLICING FACTOR"/>
    <property type="match status" value="1"/>
</dbReference>
<feature type="compositionally biased region" description="Basic residues" evidence="2">
    <location>
        <begin position="350"/>
        <end position="395"/>
    </location>
</feature>
<feature type="compositionally biased region" description="Basic residues" evidence="2">
    <location>
        <begin position="537"/>
        <end position="548"/>
    </location>
</feature>
<dbReference type="InterPro" id="IPR035979">
    <property type="entry name" value="RBD_domain_sf"/>
</dbReference>
<proteinExistence type="predicted"/>
<sequence length="548" mass="63222">MKQKMKEESRKIEESSFTGKVVQITNVSPGATLQQMATLFGFLGTVTDIRLYPSDDDIKVAVKLCYIQYDNSEQCGIAQHLTNTVFIDKALIVVPINRTEVPEENECVSLLKSINAYAGMSTAVLMNHITPSDNEIPPLPPIPVVTTTTDPVEIDEIRRTVFVQNIPPDITADQLMAFFSGVGEVKYLRLCKGDSGKYAFVEFTAIDSVPTALQYNGVLFGGRCLKVDYSKHPIIKPESEQIAIGRSSTRKSRESVLNPTINCRRSRSRTPRSRSRTRRSRSRSIKRSPRRKSLTRSPIRKRSISRSPRRRRSITRSPRRRRSPSRFSNIGLRGLNRESRKDTELVKTIDRRRRSRRSISRSRSPRRKSRSISPRRRSKSRSPIKRSISKSPIRKSKSESPRTKSKSKSPKRSKSRSPRRKSKSKSPKRRSRSRSIRKRTRSKSPKRRSRTRSPRKKSRRRSRSKSPRKKSKKSISRSPERSSVKKKKKDKSKEVEKSTEEELQSLLTKIYTFEEEREKEKKSKEKNRESSDESTKSKKKKKKSSSRE</sequence>
<accession>A0ABM4C828</accession>
<feature type="compositionally biased region" description="Basic and acidic residues" evidence="2">
    <location>
        <begin position="335"/>
        <end position="349"/>
    </location>
</feature>
<feature type="compositionally biased region" description="Basic and acidic residues" evidence="2">
    <location>
        <begin position="491"/>
        <end position="500"/>
    </location>
</feature>
<organism evidence="4 5">
    <name type="scientific">Hydra vulgaris</name>
    <name type="common">Hydra</name>
    <name type="synonym">Hydra attenuata</name>
    <dbReference type="NCBI Taxonomy" id="6087"/>
    <lineage>
        <taxon>Eukaryota</taxon>
        <taxon>Metazoa</taxon>
        <taxon>Cnidaria</taxon>
        <taxon>Hydrozoa</taxon>
        <taxon>Hydroidolina</taxon>
        <taxon>Anthoathecata</taxon>
        <taxon>Aplanulata</taxon>
        <taxon>Hydridae</taxon>
        <taxon>Hydra</taxon>
    </lineage>
</organism>
<name>A0ABM4C828_HYDVU</name>
<evidence type="ECO:0000313" key="5">
    <source>
        <dbReference type="RefSeq" id="XP_065657768.1"/>
    </source>
</evidence>
<dbReference type="PROSITE" id="PS50102">
    <property type="entry name" value="RRM"/>
    <property type="match status" value="1"/>
</dbReference>
<dbReference type="InterPro" id="IPR000504">
    <property type="entry name" value="RRM_dom"/>
</dbReference>
<feature type="compositionally biased region" description="Basic and acidic residues" evidence="2">
    <location>
        <begin position="512"/>
        <end position="536"/>
    </location>
</feature>
<keyword evidence="4" id="KW-1185">Reference proteome</keyword>
<evidence type="ECO:0000259" key="3">
    <source>
        <dbReference type="PROSITE" id="PS50102"/>
    </source>
</evidence>
<evidence type="ECO:0000256" key="2">
    <source>
        <dbReference type="SAM" id="MobiDB-lite"/>
    </source>
</evidence>
<feature type="compositionally biased region" description="Basic residues" evidence="2">
    <location>
        <begin position="264"/>
        <end position="324"/>
    </location>
</feature>
<dbReference type="RefSeq" id="XP_065657768.1">
    <property type="nucleotide sequence ID" value="XM_065801696.1"/>
</dbReference>
<dbReference type="SMART" id="SM00360">
    <property type="entry name" value="RRM"/>
    <property type="match status" value="2"/>
</dbReference>
<dbReference type="CDD" id="cd12259">
    <property type="entry name" value="RRM_SRSF11_SREK1"/>
    <property type="match status" value="1"/>
</dbReference>
<dbReference type="Proteomes" id="UP001652625">
    <property type="component" value="Chromosome 07"/>
</dbReference>
<gene>
    <name evidence="5" type="primary">LOC100212876</name>
</gene>
<keyword evidence="1" id="KW-0694">RNA-binding</keyword>
<dbReference type="Pfam" id="PF00076">
    <property type="entry name" value="RRM_1"/>
    <property type="match status" value="1"/>
</dbReference>
<dbReference type="Gene3D" id="3.30.70.330">
    <property type="match status" value="1"/>
</dbReference>
<dbReference type="GeneID" id="100212876"/>
<feature type="domain" description="RRM" evidence="3">
    <location>
        <begin position="159"/>
        <end position="232"/>
    </location>
</feature>
<dbReference type="PANTHER" id="PTHR32343:SF22">
    <property type="entry name" value="LD29830P"/>
    <property type="match status" value="1"/>
</dbReference>
<dbReference type="SUPFAM" id="SSF54928">
    <property type="entry name" value="RNA-binding domain, RBD"/>
    <property type="match status" value="2"/>
</dbReference>
<reference evidence="5" key="1">
    <citation type="submission" date="2025-08" db="UniProtKB">
        <authorList>
            <consortium name="RefSeq"/>
        </authorList>
    </citation>
    <scope>IDENTIFICATION</scope>
</reference>
<evidence type="ECO:0000256" key="1">
    <source>
        <dbReference type="PROSITE-ProRule" id="PRU00176"/>
    </source>
</evidence>